<dbReference type="SUPFAM" id="SSF55874">
    <property type="entry name" value="ATPase domain of HSP90 chaperone/DNA topoisomerase II/histidine kinase"/>
    <property type="match status" value="1"/>
</dbReference>
<feature type="non-terminal residue" evidence="7">
    <location>
        <position position="407"/>
    </location>
</feature>
<dbReference type="CDD" id="cd16926">
    <property type="entry name" value="HATPase_MutL-MLH-PMS-like"/>
    <property type="match status" value="1"/>
</dbReference>
<dbReference type="Pfam" id="PF01119">
    <property type="entry name" value="DNA_mis_repair"/>
    <property type="match status" value="1"/>
</dbReference>
<evidence type="ECO:0000256" key="1">
    <source>
        <dbReference type="ARBA" id="ARBA00006082"/>
    </source>
</evidence>
<dbReference type="InterPro" id="IPR020568">
    <property type="entry name" value="Ribosomal_Su5_D2-typ_SF"/>
</dbReference>
<dbReference type="InterPro" id="IPR036890">
    <property type="entry name" value="HATPase_C_sf"/>
</dbReference>
<organism evidence="7 8">
    <name type="scientific">Duganella callida</name>
    <dbReference type="NCBI Taxonomy" id="2561932"/>
    <lineage>
        <taxon>Bacteria</taxon>
        <taxon>Pseudomonadati</taxon>
        <taxon>Pseudomonadota</taxon>
        <taxon>Betaproteobacteria</taxon>
        <taxon>Burkholderiales</taxon>
        <taxon>Oxalobacteraceae</taxon>
        <taxon>Telluria group</taxon>
        <taxon>Duganella</taxon>
    </lineage>
</organism>
<dbReference type="PANTHER" id="PTHR10073:SF12">
    <property type="entry name" value="DNA MISMATCH REPAIR PROTEIN MLH1"/>
    <property type="match status" value="1"/>
</dbReference>
<dbReference type="OrthoDB" id="9763467at2"/>
<evidence type="ECO:0000256" key="3">
    <source>
        <dbReference type="ARBA" id="ARBA00022763"/>
    </source>
</evidence>
<feature type="domain" description="DNA mismatch repair protein S5" evidence="6">
    <location>
        <begin position="214"/>
        <end position="332"/>
    </location>
</feature>
<evidence type="ECO:0000313" key="7">
    <source>
        <dbReference type="EMBL" id="TFW17300.1"/>
    </source>
</evidence>
<accession>A0A4Y9S6W4</accession>
<dbReference type="Pfam" id="PF13589">
    <property type="entry name" value="HATPase_c_3"/>
    <property type="match status" value="1"/>
</dbReference>
<keyword evidence="8" id="KW-1185">Reference proteome</keyword>
<gene>
    <name evidence="7" type="primary">mutL</name>
    <name evidence="7" type="ORF">E4L98_20880</name>
</gene>
<dbReference type="InterPro" id="IPR002099">
    <property type="entry name" value="MutL/Mlh/PMS"/>
</dbReference>
<name>A0A4Y9S6W4_9BURK</name>
<evidence type="ECO:0000256" key="4">
    <source>
        <dbReference type="ARBA" id="ARBA00023204"/>
    </source>
</evidence>
<sequence>MNAPDLRPPRPIQALPDQLISQIAAGEVIERPSAVVKELLENALDAGGTQIAVRLEEGGVKRICITDNGRGIPPEQMPLALARHATSKIASLDDLENVGTLGFRGEALASIASVAQVTITSRTADAAHAWEISGSHLATPTPSSGALGTTVDVRDLYFNTPARRKFLKSEQTEFGHCAEIVRRIALARPDVSFSLSHNGRTVDHWNVSEIARRSAQILGDNFAEARLQVDETVGPLRIYGYIGLPTASKARADGQFFYVNGRFVRDKVLVHAVKAAYQDVLHGDRFPSYVLSLDLDPALVDVNVHPSKIEVRFRDGRAVHQCVFHAVSRALAQTSATAHGSVPSPLPAADSLNATPVWRGEQTSFGALLAPDYAPTFSPSPFGAGGARDGAGMPAGGSDAAGRGGYA</sequence>
<dbReference type="SMART" id="SM01340">
    <property type="entry name" value="DNA_mis_repair"/>
    <property type="match status" value="1"/>
</dbReference>
<dbReference type="PROSITE" id="PS00058">
    <property type="entry name" value="DNA_MISMATCH_REPAIR_1"/>
    <property type="match status" value="1"/>
</dbReference>
<dbReference type="SUPFAM" id="SSF54211">
    <property type="entry name" value="Ribosomal protein S5 domain 2-like"/>
    <property type="match status" value="1"/>
</dbReference>
<dbReference type="AlphaFoldDB" id="A0A4Y9S6W4"/>
<dbReference type="GO" id="GO:0006298">
    <property type="term" value="P:mismatch repair"/>
    <property type="evidence" value="ECO:0007669"/>
    <property type="project" value="InterPro"/>
</dbReference>
<keyword evidence="4" id="KW-0234">DNA repair</keyword>
<dbReference type="NCBIfam" id="TIGR00585">
    <property type="entry name" value="mutl"/>
    <property type="match status" value="1"/>
</dbReference>
<keyword evidence="7" id="KW-0255">Endonuclease</keyword>
<dbReference type="InterPro" id="IPR014721">
    <property type="entry name" value="Ribsml_uS5_D2-typ_fold_subgr"/>
</dbReference>
<dbReference type="InterPro" id="IPR038973">
    <property type="entry name" value="MutL/Mlh/Pms-like"/>
</dbReference>
<dbReference type="GO" id="GO:0016887">
    <property type="term" value="F:ATP hydrolysis activity"/>
    <property type="evidence" value="ECO:0007669"/>
    <property type="project" value="InterPro"/>
</dbReference>
<dbReference type="Gene3D" id="3.30.565.10">
    <property type="entry name" value="Histidine kinase-like ATPase, C-terminal domain"/>
    <property type="match status" value="1"/>
</dbReference>
<dbReference type="Proteomes" id="UP000297729">
    <property type="component" value="Unassembled WGS sequence"/>
</dbReference>
<dbReference type="GO" id="GO:0004519">
    <property type="term" value="F:endonuclease activity"/>
    <property type="evidence" value="ECO:0007669"/>
    <property type="project" value="UniProtKB-KW"/>
</dbReference>
<dbReference type="PANTHER" id="PTHR10073">
    <property type="entry name" value="DNA MISMATCH REPAIR PROTEIN MLH, PMS, MUTL"/>
    <property type="match status" value="1"/>
</dbReference>
<dbReference type="InterPro" id="IPR014762">
    <property type="entry name" value="DNA_mismatch_repair_CS"/>
</dbReference>
<dbReference type="RefSeq" id="WP_135203471.1">
    <property type="nucleotide sequence ID" value="NZ_SPVG01000209.1"/>
</dbReference>
<dbReference type="GO" id="GO:0032300">
    <property type="term" value="C:mismatch repair complex"/>
    <property type="evidence" value="ECO:0007669"/>
    <property type="project" value="InterPro"/>
</dbReference>
<proteinExistence type="inferred from homology"/>
<evidence type="ECO:0000256" key="5">
    <source>
        <dbReference type="SAM" id="MobiDB-lite"/>
    </source>
</evidence>
<dbReference type="FunFam" id="3.30.565.10:FF:000003">
    <property type="entry name" value="DNA mismatch repair endonuclease MutL"/>
    <property type="match status" value="1"/>
</dbReference>
<dbReference type="GO" id="GO:0030983">
    <property type="term" value="F:mismatched DNA binding"/>
    <property type="evidence" value="ECO:0007669"/>
    <property type="project" value="InterPro"/>
</dbReference>
<keyword evidence="7" id="KW-0378">Hydrolase</keyword>
<evidence type="ECO:0000313" key="8">
    <source>
        <dbReference type="Proteomes" id="UP000297729"/>
    </source>
</evidence>
<dbReference type="InterPro" id="IPR013507">
    <property type="entry name" value="DNA_mismatch_S5_2-like"/>
</dbReference>
<comment type="similarity">
    <text evidence="1">Belongs to the DNA mismatch repair MutL/HexB family.</text>
</comment>
<dbReference type="CDD" id="cd03482">
    <property type="entry name" value="MutL_Trans_MutL"/>
    <property type="match status" value="1"/>
</dbReference>
<evidence type="ECO:0000259" key="6">
    <source>
        <dbReference type="SMART" id="SM01340"/>
    </source>
</evidence>
<keyword evidence="7" id="KW-0540">Nuclease</keyword>
<dbReference type="GO" id="GO:0140664">
    <property type="term" value="F:ATP-dependent DNA damage sensor activity"/>
    <property type="evidence" value="ECO:0007669"/>
    <property type="project" value="InterPro"/>
</dbReference>
<feature type="region of interest" description="Disordered" evidence="5">
    <location>
        <begin position="388"/>
        <end position="407"/>
    </location>
</feature>
<keyword evidence="3" id="KW-0227">DNA damage</keyword>
<dbReference type="Gene3D" id="3.30.230.10">
    <property type="match status" value="1"/>
</dbReference>
<comment type="caution">
    <text evidence="7">The sequence shown here is derived from an EMBL/GenBank/DDBJ whole genome shotgun (WGS) entry which is preliminary data.</text>
</comment>
<dbReference type="EMBL" id="SPVG01000209">
    <property type="protein sequence ID" value="TFW17300.1"/>
    <property type="molecule type" value="Genomic_DNA"/>
</dbReference>
<reference evidence="7 8" key="1">
    <citation type="submission" date="2019-03" db="EMBL/GenBank/DDBJ databases">
        <title>Draft Genome Sequence of Duganella callidus sp. nov., a Novel Duganella Species Isolated from Cultivated Soil.</title>
        <authorList>
            <person name="Raths R."/>
            <person name="Peta V."/>
            <person name="Bucking H."/>
        </authorList>
    </citation>
    <scope>NUCLEOTIDE SEQUENCE [LARGE SCALE GENOMIC DNA]</scope>
    <source>
        <strain evidence="7 8">DN04</strain>
    </source>
</reference>
<protein>
    <recommendedName>
        <fullName evidence="2">DNA mismatch repair protein MutL</fullName>
    </recommendedName>
</protein>
<dbReference type="GO" id="GO:0005524">
    <property type="term" value="F:ATP binding"/>
    <property type="evidence" value="ECO:0007669"/>
    <property type="project" value="InterPro"/>
</dbReference>
<evidence type="ECO:0000256" key="2">
    <source>
        <dbReference type="ARBA" id="ARBA00021975"/>
    </source>
</evidence>